<evidence type="ECO:0000313" key="2">
    <source>
        <dbReference type="EMBL" id="WLV75611.1"/>
    </source>
</evidence>
<dbReference type="EMBL" id="OR051024">
    <property type="protein sequence ID" value="WLV75611.1"/>
    <property type="molecule type" value="Genomic_RNA"/>
</dbReference>
<organism evidence="1">
    <name type="scientific">Heterobasidion ambi-like virus 3</name>
    <dbReference type="NCBI Taxonomy" id="2904969"/>
    <lineage>
        <taxon>Viruses</taxon>
        <taxon>Riboviria</taxon>
        <taxon>Orthornavirae</taxon>
        <taxon>Ambiviricota</taxon>
        <taxon>Suforviricetes</taxon>
        <taxon>Crytulvirales</taxon>
        <taxon>Trimbiviridae</taxon>
        <taxon>Orthotrimbivirus</taxon>
        <taxon>Orthotrimbivirus duoheterobasidii</taxon>
    </lineage>
</organism>
<reference evidence="1" key="1">
    <citation type="journal article" date="2023" name="Methods Mol. Biol.">
        <title>Discovery and identification of viruses infecting oomycetes.</title>
        <authorList>
            <person name="Poimala A."/>
            <person name="Vainio E.J."/>
        </authorList>
    </citation>
    <scope>NUCLEOTIDE SEQUENCE</scope>
    <source>
        <strain evidence="2">SB6.26</strain>
        <strain evidence="1">SB9.3</strain>
    </source>
</reference>
<dbReference type="EMBL" id="OR051023">
    <property type="protein sequence ID" value="WLV75609.1"/>
    <property type="molecule type" value="Genomic_RNA"/>
</dbReference>
<name>A0AA50EBN8_9VIRU</name>
<evidence type="ECO:0008006" key="3">
    <source>
        <dbReference type="Google" id="ProtNLM"/>
    </source>
</evidence>
<evidence type="ECO:0000313" key="1">
    <source>
        <dbReference type="EMBL" id="WLV75609.1"/>
    </source>
</evidence>
<sequence length="587" mass="67678">MEQALKEALDKEIQAAIDPAKDAVFNYECLFSNDPMDRYKPISKNHAEGHRVSTYFYNRISSLRDTLSEKIPAPIIPTYARKKNTSRSMARLYNQYSNVPLEEHEVTFLDCLKLYGKTGIQVQGETELRVAFRYTDLAPRAYYAVGGNAFWKAAYVKHFAKRLTTCLPVTSPTGASRYNISRLNYKQSHTVLLYDYSSFTSNLGALKGFLTGLADFFTGVPLSVWDPFHGVHEIDLGVMIMEYNEVLNEKLLFSLDRVYPTVNGGEEFYMAKNGPLGAQGNINFSMILHGLNIALAIDDLNLCNVVGDDAIVLLDMNVWEKEYILGVINLLGAVAERKTIWIKWEWWMTEEDVKEASWHFMKRPLRVFGDRIYEGVLFDFPSFGFLQPDDGYHVQRGDGKDNIEKFIVQTGAFFDDIESSNLEFDQWEVDLVKAVLGTIYEKFGLSKQGHLPGKMIYSSNFKEYPLKLAVPPLLDDCWRYEWRKLLWDGVETHGFIEDVDYCVSRDSYVEDLCWEWTVTCKSRVMSVLVDFGLVEMKLKRRWYDTASPEDRKDWLESKESSSLILYDVRQVMSLGKVYRELYNAYSL</sequence>
<proteinExistence type="predicted"/>
<accession>A0AA50EBN8</accession>
<protein>
    <recommendedName>
        <fullName evidence="3">RNA-dependent RNA polymerase</fullName>
    </recommendedName>
</protein>